<dbReference type="InterPro" id="IPR011009">
    <property type="entry name" value="Kinase-like_dom_sf"/>
</dbReference>
<reference evidence="2" key="1">
    <citation type="submission" date="2019-12" db="EMBL/GenBank/DDBJ databases">
        <title>Ruegeria JWLKs population differentiation of coral mucus and skeleton niches.</title>
        <authorList>
            <person name="Luo D."/>
        </authorList>
    </citation>
    <scope>NUCLEOTIDE SEQUENCE</scope>
    <source>
        <strain evidence="2">HKCCD6181</strain>
    </source>
</reference>
<protein>
    <submittedName>
        <fullName evidence="2">Phosphotransferase</fullName>
    </submittedName>
</protein>
<dbReference type="Pfam" id="PF01636">
    <property type="entry name" value="APH"/>
    <property type="match status" value="1"/>
</dbReference>
<evidence type="ECO:0000313" key="3">
    <source>
        <dbReference type="Proteomes" id="UP000597886"/>
    </source>
</evidence>
<dbReference type="InterPro" id="IPR051678">
    <property type="entry name" value="AGP_Transferase"/>
</dbReference>
<dbReference type="Gene3D" id="3.90.1200.10">
    <property type="match status" value="1"/>
</dbReference>
<name>A0AA91BQ32_9RHOB</name>
<dbReference type="PANTHER" id="PTHR21310">
    <property type="entry name" value="AMINOGLYCOSIDE PHOSPHOTRANSFERASE-RELATED-RELATED"/>
    <property type="match status" value="1"/>
</dbReference>
<evidence type="ECO:0000259" key="1">
    <source>
        <dbReference type="Pfam" id="PF01636"/>
    </source>
</evidence>
<gene>
    <name evidence="2" type="ORF">GS634_21030</name>
</gene>
<dbReference type="RefSeq" id="WP_171331763.1">
    <property type="nucleotide sequence ID" value="NZ_WVRA01000011.1"/>
</dbReference>
<organism evidence="2 3">
    <name type="scientific">Ruegeria atlantica</name>
    <dbReference type="NCBI Taxonomy" id="81569"/>
    <lineage>
        <taxon>Bacteria</taxon>
        <taxon>Pseudomonadati</taxon>
        <taxon>Pseudomonadota</taxon>
        <taxon>Alphaproteobacteria</taxon>
        <taxon>Rhodobacterales</taxon>
        <taxon>Roseobacteraceae</taxon>
        <taxon>Ruegeria</taxon>
    </lineage>
</organism>
<dbReference type="EMBL" id="WVRA01000011">
    <property type="protein sequence ID" value="NOE20620.1"/>
    <property type="molecule type" value="Genomic_DNA"/>
</dbReference>
<proteinExistence type="predicted"/>
<dbReference type="InterPro" id="IPR002575">
    <property type="entry name" value="Aminoglycoside_PTrfase"/>
</dbReference>
<accession>A0AA91BQ32</accession>
<evidence type="ECO:0000313" key="2">
    <source>
        <dbReference type="EMBL" id="NOE20620.1"/>
    </source>
</evidence>
<sequence length="288" mass="31739">MEPLPDLPAPPRDLVDHLHAQGLVNAHPRFATLYGGRTNRVWKVKGRDSDKVLKLYSTALRNPLFRNDAELEAQCLKALGTTGFVPRLRATGQYDEARWVFYDHAPGAPWRQDSAQVGALLRKLHTLPIAVQAPAGCNGSADLRAHGKRILQGCTSNGRDKLADLQPSNSVASTQQTCLIHGDPVAGNILVATGGLTLIDWQCPALGDPCEDLALFLSPAMQQLYRGSPLSKKEEDQFLSAYGRPEIVARYEQLRPWYAWRMATYCLWRAENGAPDYATGLNLETAIL</sequence>
<comment type="caution">
    <text evidence="2">The sequence shown here is derived from an EMBL/GenBank/DDBJ whole genome shotgun (WGS) entry which is preliminary data.</text>
</comment>
<dbReference type="Proteomes" id="UP000597886">
    <property type="component" value="Unassembled WGS sequence"/>
</dbReference>
<dbReference type="SUPFAM" id="SSF56112">
    <property type="entry name" value="Protein kinase-like (PK-like)"/>
    <property type="match status" value="1"/>
</dbReference>
<dbReference type="AlphaFoldDB" id="A0AA91BQ32"/>
<feature type="domain" description="Aminoglycoside phosphotransferase" evidence="1">
    <location>
        <begin position="35"/>
        <end position="257"/>
    </location>
</feature>